<dbReference type="Pfam" id="PF08239">
    <property type="entry name" value="SH3_3"/>
    <property type="match status" value="1"/>
</dbReference>
<gene>
    <name evidence="4" type="ORF">CFX0092_A0957</name>
</gene>
<dbReference type="PROSITE" id="PS51820">
    <property type="entry name" value="PA14"/>
    <property type="match status" value="2"/>
</dbReference>
<reference evidence="4" key="1">
    <citation type="submission" date="2016-01" db="EMBL/GenBank/DDBJ databases">
        <authorList>
            <person name="Mcilroy J.S."/>
            <person name="Karst M S."/>
            <person name="Albertsen M."/>
        </authorList>
    </citation>
    <scope>NUCLEOTIDE SEQUENCE</scope>
    <source>
        <strain evidence="4">Cfx-K</strain>
    </source>
</reference>
<feature type="signal peptide" evidence="1">
    <location>
        <begin position="1"/>
        <end position="31"/>
    </location>
</feature>
<dbReference type="Gene3D" id="3.90.182.10">
    <property type="entry name" value="Toxin - Anthrax Protective Antigen,domain 1"/>
    <property type="match status" value="2"/>
</dbReference>
<dbReference type="OrthoDB" id="152360at2"/>
<feature type="domain" description="SH3b" evidence="2">
    <location>
        <begin position="306"/>
        <end position="373"/>
    </location>
</feature>
<feature type="domain" description="PA14" evidence="3">
    <location>
        <begin position="31"/>
        <end position="168"/>
    </location>
</feature>
<evidence type="ECO:0000313" key="4">
    <source>
        <dbReference type="EMBL" id="CUS02835.2"/>
    </source>
</evidence>
<dbReference type="RefSeq" id="WP_095042404.1">
    <property type="nucleotide sequence ID" value="NZ_LN890655.1"/>
</dbReference>
<evidence type="ECO:0000259" key="2">
    <source>
        <dbReference type="PROSITE" id="PS51781"/>
    </source>
</evidence>
<organism evidence="4 5">
    <name type="scientific">Candidatus Promineifilum breve</name>
    <dbReference type="NCBI Taxonomy" id="1806508"/>
    <lineage>
        <taxon>Bacteria</taxon>
        <taxon>Bacillati</taxon>
        <taxon>Chloroflexota</taxon>
        <taxon>Ardenticatenia</taxon>
        <taxon>Candidatus Promineifilales</taxon>
        <taxon>Candidatus Promineifilaceae</taxon>
        <taxon>Candidatus Promineifilum</taxon>
    </lineage>
</organism>
<dbReference type="PROSITE" id="PS51781">
    <property type="entry name" value="SH3B"/>
    <property type="match status" value="1"/>
</dbReference>
<keyword evidence="5" id="KW-1185">Reference proteome</keyword>
<evidence type="ECO:0008006" key="6">
    <source>
        <dbReference type="Google" id="ProtNLM"/>
    </source>
</evidence>
<sequence length="382" mass="41602">MSLLSRRSAWLAALFASAMALLLLGSRPAAAQDAQWLGQFFNNQNLNGSPVVTRWDNSINFRWWGGAPDPRVGDDNFSVRWTRSVAFDAGNYRFQATMDDGMRVWIDGQLVIDSWTPSQEHTVSVDRFMSAGNHDFRVEHFEDGGMATAIFTWDLIGAGNAGPQFPNWQGVYFNTPNLAGAPVLVRDDRYLNQNWGEGSPGPGVNADFWSARWTRAVAVQPGRYRVTLTSDDGSRIWINGNLVIDNWLDQQTTASAEIVASGNTANVVVEFYDSYGPAFLQVDLIPLGGAVTLPANPGNCNVAPTGLQAQVTASVRLNVRQGPGTQFPALTQLEPCATVPMTGFVSGDRQWVGVNLIGGTTGWVFAQYVRTGVDIATLPSPR</sequence>
<evidence type="ECO:0000313" key="5">
    <source>
        <dbReference type="Proteomes" id="UP000215027"/>
    </source>
</evidence>
<keyword evidence="1" id="KW-0732">Signal</keyword>
<evidence type="ECO:0000259" key="3">
    <source>
        <dbReference type="PROSITE" id="PS51820"/>
    </source>
</evidence>
<dbReference type="SMART" id="SM00758">
    <property type="entry name" value="PA14"/>
    <property type="match status" value="2"/>
</dbReference>
<dbReference type="InterPro" id="IPR037524">
    <property type="entry name" value="PA14/GLEYA"/>
</dbReference>
<dbReference type="SMART" id="SM00287">
    <property type="entry name" value="SH3b"/>
    <property type="match status" value="1"/>
</dbReference>
<feature type="domain" description="PA14" evidence="3">
    <location>
        <begin position="163"/>
        <end position="298"/>
    </location>
</feature>
<dbReference type="SUPFAM" id="SSF56988">
    <property type="entry name" value="Anthrax protective antigen"/>
    <property type="match status" value="2"/>
</dbReference>
<dbReference type="AlphaFoldDB" id="A0A160T2P0"/>
<dbReference type="InterPro" id="IPR011658">
    <property type="entry name" value="PA14_dom"/>
</dbReference>
<proteinExistence type="predicted"/>
<dbReference type="EMBL" id="LN890655">
    <property type="protein sequence ID" value="CUS02835.2"/>
    <property type="molecule type" value="Genomic_DNA"/>
</dbReference>
<accession>A0A160T2P0</accession>
<dbReference type="Gene3D" id="2.30.30.40">
    <property type="entry name" value="SH3 Domains"/>
    <property type="match status" value="1"/>
</dbReference>
<protein>
    <recommendedName>
        <fullName evidence="6">PA14 domain-containing protein</fullName>
    </recommendedName>
</protein>
<dbReference type="Proteomes" id="UP000215027">
    <property type="component" value="Chromosome I"/>
</dbReference>
<name>A0A160T2P0_9CHLR</name>
<evidence type="ECO:0000256" key="1">
    <source>
        <dbReference type="SAM" id="SignalP"/>
    </source>
</evidence>
<dbReference type="InterPro" id="IPR003646">
    <property type="entry name" value="SH3-like_bac-type"/>
</dbReference>
<dbReference type="KEGG" id="pbf:CFX0092_A0957"/>
<dbReference type="Pfam" id="PF07691">
    <property type="entry name" value="PA14"/>
    <property type="match status" value="2"/>
</dbReference>
<feature type="chain" id="PRO_5008240556" description="PA14 domain-containing protein" evidence="1">
    <location>
        <begin position="32"/>
        <end position="382"/>
    </location>
</feature>